<feature type="non-terminal residue" evidence="1">
    <location>
        <position position="1"/>
    </location>
</feature>
<dbReference type="Proteomes" id="UP000807159">
    <property type="component" value="Chromosome 1"/>
</dbReference>
<dbReference type="EMBL" id="JACEGQ020000001">
    <property type="protein sequence ID" value="KAH8519686.1"/>
    <property type="molecule type" value="Genomic_DNA"/>
</dbReference>
<organism evidence="1 2">
    <name type="scientific">Populus deltoides</name>
    <name type="common">Eastern poplar</name>
    <name type="synonym">Eastern cottonwood</name>
    <dbReference type="NCBI Taxonomy" id="3696"/>
    <lineage>
        <taxon>Eukaryota</taxon>
        <taxon>Viridiplantae</taxon>
        <taxon>Streptophyta</taxon>
        <taxon>Embryophyta</taxon>
        <taxon>Tracheophyta</taxon>
        <taxon>Spermatophyta</taxon>
        <taxon>Magnoliopsida</taxon>
        <taxon>eudicotyledons</taxon>
        <taxon>Gunneridae</taxon>
        <taxon>Pentapetalae</taxon>
        <taxon>rosids</taxon>
        <taxon>fabids</taxon>
        <taxon>Malpighiales</taxon>
        <taxon>Salicaceae</taxon>
        <taxon>Saliceae</taxon>
        <taxon>Populus</taxon>
    </lineage>
</organism>
<gene>
    <name evidence="1" type="ORF">H0E87_001206</name>
</gene>
<evidence type="ECO:0000313" key="2">
    <source>
        <dbReference type="Proteomes" id="UP000807159"/>
    </source>
</evidence>
<name>A0A8T2ZQK7_POPDE</name>
<protein>
    <submittedName>
        <fullName evidence="1">Uncharacterized protein</fullName>
    </submittedName>
</protein>
<accession>A0A8T2ZQK7</accession>
<keyword evidence="2" id="KW-1185">Reference proteome</keyword>
<evidence type="ECO:0000313" key="1">
    <source>
        <dbReference type="EMBL" id="KAH8519686.1"/>
    </source>
</evidence>
<reference evidence="1" key="1">
    <citation type="journal article" date="2021" name="J. Hered.">
        <title>Genome Assembly of Salicaceae Populus deltoides (Eastern Cottonwood) I-69 Based on Nanopore Sequencing and Hi-C Technologies.</title>
        <authorList>
            <person name="Bai S."/>
            <person name="Wu H."/>
            <person name="Zhang J."/>
            <person name="Pan Z."/>
            <person name="Zhao W."/>
            <person name="Li Z."/>
            <person name="Tong C."/>
        </authorList>
    </citation>
    <scope>NUCLEOTIDE SEQUENCE</scope>
    <source>
        <tissue evidence="1">Leaf</tissue>
    </source>
</reference>
<feature type="non-terminal residue" evidence="1">
    <location>
        <position position="66"/>
    </location>
</feature>
<comment type="caution">
    <text evidence="1">The sequence shown here is derived from an EMBL/GenBank/DDBJ whole genome shotgun (WGS) entry which is preliminary data.</text>
</comment>
<dbReference type="AlphaFoldDB" id="A0A8T2ZQK7"/>
<proteinExistence type="predicted"/>
<sequence length="66" mass="7847">SGSLCEAWCMTYYLKGRSLWSEEISSDCSWVWKKLMKLRYLAWDHMEHLVGNAEYLVGFKTSSWTF</sequence>